<dbReference type="AlphaFoldDB" id="A0AAD7HGK0"/>
<dbReference type="Proteomes" id="UP001215598">
    <property type="component" value="Unassembled WGS sequence"/>
</dbReference>
<comment type="caution">
    <text evidence="2">The sequence shown here is derived from an EMBL/GenBank/DDBJ whole genome shotgun (WGS) entry which is preliminary data.</text>
</comment>
<feature type="non-terminal residue" evidence="2">
    <location>
        <position position="65"/>
    </location>
</feature>
<name>A0AAD7HGK0_9AGAR</name>
<evidence type="ECO:0000313" key="3">
    <source>
        <dbReference type="Proteomes" id="UP001215598"/>
    </source>
</evidence>
<keyword evidence="3" id="KW-1185">Reference proteome</keyword>
<evidence type="ECO:0000313" key="1">
    <source>
        <dbReference type="EMBL" id="KAJ7715842.1"/>
    </source>
</evidence>
<proteinExistence type="predicted"/>
<organism evidence="2 3">
    <name type="scientific">Mycena metata</name>
    <dbReference type="NCBI Taxonomy" id="1033252"/>
    <lineage>
        <taxon>Eukaryota</taxon>
        <taxon>Fungi</taxon>
        <taxon>Dikarya</taxon>
        <taxon>Basidiomycota</taxon>
        <taxon>Agaricomycotina</taxon>
        <taxon>Agaricomycetes</taxon>
        <taxon>Agaricomycetidae</taxon>
        <taxon>Agaricales</taxon>
        <taxon>Marasmiineae</taxon>
        <taxon>Mycenaceae</taxon>
        <taxon>Mycena</taxon>
    </lineage>
</organism>
<protein>
    <submittedName>
        <fullName evidence="2">Uncharacterized protein</fullName>
    </submittedName>
</protein>
<accession>A0AAD7HGK0</accession>
<gene>
    <name evidence="1" type="ORF">B0H16DRAFT_1224554</name>
    <name evidence="2" type="ORF">B0H16DRAFT_1232780</name>
</gene>
<reference evidence="2" key="1">
    <citation type="submission" date="2023-03" db="EMBL/GenBank/DDBJ databases">
        <title>Massive genome expansion in bonnet fungi (Mycena s.s.) driven by repeated elements and novel gene families across ecological guilds.</title>
        <authorList>
            <consortium name="Lawrence Berkeley National Laboratory"/>
            <person name="Harder C.B."/>
            <person name="Miyauchi S."/>
            <person name="Viragh M."/>
            <person name="Kuo A."/>
            <person name="Thoen E."/>
            <person name="Andreopoulos B."/>
            <person name="Lu D."/>
            <person name="Skrede I."/>
            <person name="Drula E."/>
            <person name="Henrissat B."/>
            <person name="Morin E."/>
            <person name="Kohler A."/>
            <person name="Barry K."/>
            <person name="LaButti K."/>
            <person name="Morin E."/>
            <person name="Salamov A."/>
            <person name="Lipzen A."/>
            <person name="Mereny Z."/>
            <person name="Hegedus B."/>
            <person name="Baldrian P."/>
            <person name="Stursova M."/>
            <person name="Weitz H."/>
            <person name="Taylor A."/>
            <person name="Grigoriev I.V."/>
            <person name="Nagy L.G."/>
            <person name="Martin F."/>
            <person name="Kauserud H."/>
        </authorList>
    </citation>
    <scope>NUCLEOTIDE SEQUENCE</scope>
    <source>
        <strain evidence="2">CBHHK182m</strain>
    </source>
</reference>
<feature type="non-terminal residue" evidence="2">
    <location>
        <position position="1"/>
    </location>
</feature>
<evidence type="ECO:0000313" key="2">
    <source>
        <dbReference type="EMBL" id="KAJ7719318.1"/>
    </source>
</evidence>
<dbReference type="EMBL" id="JARKIB010000254">
    <property type="protein sequence ID" value="KAJ7719318.1"/>
    <property type="molecule type" value="Genomic_DNA"/>
</dbReference>
<sequence length="65" mass="7342">LRGIIYGGQPDFTCRYIQNDGKMWFHDGITTGSSCLRQVDLYTLQDRLVLQKCGGKTTVAVIYAR</sequence>
<dbReference type="EMBL" id="JARKIB010000301">
    <property type="protein sequence ID" value="KAJ7715842.1"/>
    <property type="molecule type" value="Genomic_DNA"/>
</dbReference>